<name>A0A923K1M8_9PSED</name>
<reference evidence="1" key="2">
    <citation type="submission" date="2020-07" db="EMBL/GenBank/DDBJ databases">
        <authorList>
            <person name="Lood C."/>
            <person name="Girard L."/>
        </authorList>
    </citation>
    <scope>NUCLEOTIDE SEQUENCE</scope>
    <source>
        <strain evidence="1">BW13M1</strain>
    </source>
</reference>
<dbReference type="EMBL" id="JABWRJ010000062">
    <property type="protein sequence ID" value="MBC3449212.1"/>
    <property type="molecule type" value="Genomic_DNA"/>
</dbReference>
<organism evidence="1">
    <name type="scientific">Pseudomonas peradeniyensis</name>
    <dbReference type="NCBI Taxonomy" id="2745488"/>
    <lineage>
        <taxon>Bacteria</taxon>
        <taxon>Pseudomonadati</taxon>
        <taxon>Pseudomonadota</taxon>
        <taxon>Gammaproteobacteria</taxon>
        <taxon>Pseudomonadales</taxon>
        <taxon>Pseudomonadaceae</taxon>
        <taxon>Pseudomonas</taxon>
    </lineage>
</organism>
<gene>
    <name evidence="1" type="ORF">HU751_25890</name>
</gene>
<comment type="caution">
    <text evidence="1">The sequence shown here is derived from an EMBL/GenBank/DDBJ whole genome shotgun (WGS) entry which is preliminary data.</text>
</comment>
<dbReference type="RefSeq" id="WP_186735760.1">
    <property type="nucleotide sequence ID" value="NZ_JABWRJ020000004.1"/>
</dbReference>
<sequence>MVVTEPSLRDMEQNVVLRFSNAFEARFPTQDPDGSVPGWVNTTLGAQDEVFADHLIAANARFALIEFKATFLAIRKEASKSLRQRLFSQLAIRSDFLRRCLDFHFVCWGTTRRHQPPGFPIPIVEEIDLLNQYAVHVSPFMLTTLNLTPSADISTQIFLDNFIGSRLMGGTYSRFKRYLNELGQLAGVEEASSISGMVCVYVPSDGENPARYAHSRFHGLEQLQLLFEPKIKELSREYERGLEISRKPRSHSGPSLD</sequence>
<accession>A0A923K1M8</accession>
<protein>
    <recommendedName>
        <fullName evidence="2">Restriction endonuclease</fullName>
    </recommendedName>
</protein>
<dbReference type="AlphaFoldDB" id="A0A923K1M8"/>
<proteinExistence type="predicted"/>
<evidence type="ECO:0008006" key="2">
    <source>
        <dbReference type="Google" id="ProtNLM"/>
    </source>
</evidence>
<reference evidence="1" key="1">
    <citation type="journal article" date="2020" name="Microorganisms">
        <title>Reliable Identification of Environmental Pseudomonas Isolates Using the rpoD Gene.</title>
        <authorList>
            <consortium name="The Broad Institute Genome Sequencing Platform"/>
            <person name="Girard L."/>
            <person name="Lood C."/>
            <person name="Rokni-Zadeh H."/>
            <person name="van Noort V."/>
            <person name="Lavigne R."/>
            <person name="De Mot R."/>
        </authorList>
    </citation>
    <scope>NUCLEOTIDE SEQUENCE</scope>
    <source>
        <strain evidence="1">BW13M1</strain>
    </source>
</reference>
<evidence type="ECO:0000313" key="1">
    <source>
        <dbReference type="EMBL" id="MBC3449212.1"/>
    </source>
</evidence>